<comment type="catalytic activity">
    <reaction evidence="2 18">
        <text>a 1,2-diacyl-sn-glycero-3-phosphocholine + H2O = a 1-acyl-sn-glycero-3-phosphocholine + a fatty acid + H(+)</text>
        <dbReference type="Rhea" id="RHEA:15801"/>
        <dbReference type="ChEBI" id="CHEBI:15377"/>
        <dbReference type="ChEBI" id="CHEBI:15378"/>
        <dbReference type="ChEBI" id="CHEBI:28868"/>
        <dbReference type="ChEBI" id="CHEBI:57643"/>
        <dbReference type="ChEBI" id="CHEBI:58168"/>
        <dbReference type="EC" id="3.1.1.4"/>
    </reaction>
</comment>
<evidence type="ECO:0000256" key="17">
    <source>
        <dbReference type="ARBA" id="ARBA00023237"/>
    </source>
</evidence>
<comment type="subunit">
    <text evidence="4 18">Homodimer; dimerization is reversible, and the dimeric form is the active one.</text>
</comment>
<dbReference type="EC" id="3.1.1.4" evidence="6 18"/>
<dbReference type="PANTHER" id="PTHR40457">
    <property type="entry name" value="PHOSPHOLIPASE A1"/>
    <property type="match status" value="1"/>
</dbReference>
<evidence type="ECO:0000256" key="4">
    <source>
        <dbReference type="ARBA" id="ARBA00011702"/>
    </source>
</evidence>
<organism evidence="19 20">
    <name type="scientific">Litoribrevibacter euphylliae</name>
    <dbReference type="NCBI Taxonomy" id="1834034"/>
    <lineage>
        <taxon>Bacteria</taxon>
        <taxon>Pseudomonadati</taxon>
        <taxon>Pseudomonadota</taxon>
        <taxon>Gammaproteobacteria</taxon>
        <taxon>Oceanospirillales</taxon>
        <taxon>Oceanospirillaceae</taxon>
        <taxon>Litoribrevibacter</taxon>
    </lineage>
</organism>
<feature type="chain" id="PRO_5045010158" description="Phospholipase A1" evidence="18">
    <location>
        <begin position="31"/>
        <end position="356"/>
    </location>
</feature>
<keyword evidence="20" id="KW-1185">Reference proteome</keyword>
<keyword evidence="14 18" id="KW-0442">Lipid degradation</keyword>
<gene>
    <name evidence="19" type="ORF">ACFOEK_03695</name>
</gene>
<evidence type="ECO:0000256" key="6">
    <source>
        <dbReference type="ARBA" id="ARBA00013278"/>
    </source>
</evidence>
<evidence type="ECO:0000256" key="7">
    <source>
        <dbReference type="ARBA" id="ARBA00021726"/>
    </source>
</evidence>
<evidence type="ECO:0000256" key="14">
    <source>
        <dbReference type="ARBA" id="ARBA00022963"/>
    </source>
</evidence>
<dbReference type="Proteomes" id="UP001595476">
    <property type="component" value="Unassembled WGS sequence"/>
</dbReference>
<accession>A0ABV7HBR0</accession>
<dbReference type="PANTHER" id="PTHR40457:SF1">
    <property type="entry name" value="PHOSPHOLIPASE A1"/>
    <property type="match status" value="1"/>
</dbReference>
<comment type="caution">
    <text evidence="19">The sequence shown here is derived from an EMBL/GenBank/DDBJ whole genome shotgun (WGS) entry which is preliminary data.</text>
</comment>
<evidence type="ECO:0000256" key="11">
    <source>
        <dbReference type="ARBA" id="ARBA00022729"/>
    </source>
</evidence>
<dbReference type="CDD" id="cd00541">
    <property type="entry name" value="OMPLA"/>
    <property type="match status" value="1"/>
</dbReference>
<comment type="cofactor">
    <cofactor evidence="18">
        <name>Ca(2+)</name>
        <dbReference type="ChEBI" id="CHEBI:29108"/>
    </cofactor>
    <text evidence="18">Binds 1 Ca(2+) ion per monomer. In the dimeric form the Ca(2+) is bound by different amino acids with binding of each Ca(2+) shared with ligands coming from each monomer. The Ca(2+) ion may have a role in catalysis.</text>
</comment>
<comment type="similarity">
    <text evidence="3 18">Belongs to the phospholipase A1 family.</text>
</comment>
<dbReference type="EMBL" id="JBHRSZ010000002">
    <property type="protein sequence ID" value="MFC3150121.1"/>
    <property type="molecule type" value="Genomic_DNA"/>
</dbReference>
<keyword evidence="11 18" id="KW-0732">Signal</keyword>
<keyword evidence="16" id="KW-0472">Membrane</keyword>
<protein>
    <recommendedName>
        <fullName evidence="7 18">Phospholipase A1</fullName>
        <ecNumber evidence="5 18">3.1.1.32</ecNumber>
        <ecNumber evidence="6 18">3.1.1.4</ecNumber>
    </recommendedName>
    <alternativeName>
        <fullName evidence="18">Phosphatidylcholine 1-acylhydrolase</fullName>
    </alternativeName>
</protein>
<proteinExistence type="inferred from homology"/>
<evidence type="ECO:0000256" key="16">
    <source>
        <dbReference type="ARBA" id="ARBA00023136"/>
    </source>
</evidence>
<comment type="subcellular location">
    <subcellularLocation>
        <location evidence="18">Cell outer membrane</location>
        <topology evidence="18">Multi-pass membrane protein</topology>
    </subcellularLocation>
    <text evidence="18">One of the very few enzymes located there.</text>
</comment>
<keyword evidence="9" id="KW-0812">Transmembrane</keyword>
<evidence type="ECO:0000256" key="10">
    <source>
        <dbReference type="ARBA" id="ARBA00022723"/>
    </source>
</evidence>
<evidence type="ECO:0000256" key="18">
    <source>
        <dbReference type="RuleBase" id="RU366027"/>
    </source>
</evidence>
<dbReference type="InterPro" id="IPR036541">
    <property type="entry name" value="PLipase_A1_sf"/>
</dbReference>
<dbReference type="PRINTS" id="PR01486">
    <property type="entry name" value="PHPHLIPASEA1"/>
</dbReference>
<comment type="function">
    <text evidence="18">Hydrolysis of phosphatidylcholine with phospholipase A2 (EC 3.1.1.4) and phospholipase A1 (EC 3.1.1.32) activities.</text>
</comment>
<evidence type="ECO:0000313" key="20">
    <source>
        <dbReference type="Proteomes" id="UP001595476"/>
    </source>
</evidence>
<evidence type="ECO:0000256" key="3">
    <source>
        <dbReference type="ARBA" id="ARBA00010525"/>
    </source>
</evidence>
<keyword evidence="12 18" id="KW-0378">Hydrolase</keyword>
<evidence type="ECO:0000313" key="19">
    <source>
        <dbReference type="EMBL" id="MFC3150121.1"/>
    </source>
</evidence>
<evidence type="ECO:0000256" key="15">
    <source>
        <dbReference type="ARBA" id="ARBA00023098"/>
    </source>
</evidence>
<sequence>MIIPRHNKSRVFLGRSFSKWLLAYSATVCASIGFAATEEPDLESLSSDERYNLCILRSVDIAGEGVTVQEIKDNCLRLETMNEVEVPKRIVVEKATEDNRFIITAHRQNYILPFSYMDSPNQDAYEGVDFYPGVENPIENEEVKLQLSLKVPLSYSSLLVPNDTIYFGFTLKSFWQFYASDISSPFRETNYRPEIYYEAPIPASLWGGTLLTRIGIEHESNGRGGDLSRSWNRVFAGLGFAKNDWGVYIQPWYRIPEDEKENDDDPEGDDNPDINKYMGYYEVHGVYRLDEDYEFTGGFRYNWATGFGAVETGLSFPLWGRLRGFAQYFHGYGESLIDYDHKVHRFGLGVILTDIL</sequence>
<evidence type="ECO:0000256" key="13">
    <source>
        <dbReference type="ARBA" id="ARBA00022837"/>
    </source>
</evidence>
<evidence type="ECO:0000256" key="2">
    <source>
        <dbReference type="ARBA" id="ARBA00001604"/>
    </source>
</evidence>
<keyword evidence="15 18" id="KW-0443">Lipid metabolism</keyword>
<reference evidence="20" key="1">
    <citation type="journal article" date="2019" name="Int. J. Syst. Evol. Microbiol.">
        <title>The Global Catalogue of Microorganisms (GCM) 10K type strain sequencing project: providing services to taxonomists for standard genome sequencing and annotation.</title>
        <authorList>
            <consortium name="The Broad Institute Genomics Platform"/>
            <consortium name="The Broad Institute Genome Sequencing Center for Infectious Disease"/>
            <person name="Wu L."/>
            <person name="Ma J."/>
        </authorList>
    </citation>
    <scope>NUCLEOTIDE SEQUENCE [LARGE SCALE GENOMIC DNA]</scope>
    <source>
        <strain evidence="20">KCTC 52438</strain>
    </source>
</reference>
<dbReference type="InterPro" id="IPR003187">
    <property type="entry name" value="PLipase_A1"/>
</dbReference>
<name>A0ABV7HBR0_9GAMM</name>
<keyword evidence="13 18" id="KW-0106">Calcium</keyword>
<dbReference type="EC" id="3.1.1.32" evidence="5 18"/>
<evidence type="ECO:0000256" key="9">
    <source>
        <dbReference type="ARBA" id="ARBA00022692"/>
    </source>
</evidence>
<dbReference type="Gene3D" id="2.40.230.10">
    <property type="entry name" value="Phospholipase A1"/>
    <property type="match status" value="1"/>
</dbReference>
<evidence type="ECO:0000256" key="12">
    <source>
        <dbReference type="ARBA" id="ARBA00022801"/>
    </source>
</evidence>
<evidence type="ECO:0000256" key="1">
    <source>
        <dbReference type="ARBA" id="ARBA00000111"/>
    </source>
</evidence>
<evidence type="ECO:0000256" key="8">
    <source>
        <dbReference type="ARBA" id="ARBA00022452"/>
    </source>
</evidence>
<dbReference type="RefSeq" id="WP_386716341.1">
    <property type="nucleotide sequence ID" value="NZ_JBHRSZ010000002.1"/>
</dbReference>
<keyword evidence="8" id="KW-1134">Transmembrane beta strand</keyword>
<evidence type="ECO:0000256" key="5">
    <source>
        <dbReference type="ARBA" id="ARBA00013179"/>
    </source>
</evidence>
<dbReference type="SUPFAM" id="SSF56931">
    <property type="entry name" value="Outer membrane phospholipase A (OMPLA)"/>
    <property type="match status" value="1"/>
</dbReference>
<dbReference type="Pfam" id="PF02253">
    <property type="entry name" value="PLA1"/>
    <property type="match status" value="1"/>
</dbReference>
<keyword evidence="10 18" id="KW-0479">Metal-binding</keyword>
<keyword evidence="17 18" id="KW-0998">Cell outer membrane</keyword>
<comment type="catalytic activity">
    <reaction evidence="1 18">
        <text>a 1,2-diacyl-sn-glycero-3-phosphocholine + H2O = a 2-acyl-sn-glycero-3-phosphocholine + a fatty acid + H(+)</text>
        <dbReference type="Rhea" id="RHEA:18689"/>
        <dbReference type="ChEBI" id="CHEBI:15377"/>
        <dbReference type="ChEBI" id="CHEBI:15378"/>
        <dbReference type="ChEBI" id="CHEBI:28868"/>
        <dbReference type="ChEBI" id="CHEBI:57643"/>
        <dbReference type="ChEBI" id="CHEBI:57875"/>
        <dbReference type="EC" id="3.1.1.32"/>
    </reaction>
</comment>
<feature type="signal peptide" evidence="18">
    <location>
        <begin position="1"/>
        <end position="30"/>
    </location>
</feature>